<sequence>MKADIIIKNGRVFSAEKADCIAIGEGKIIKVGTEKDMKDYEDKGATILDAERNSVIPVFIDAHLHASSCTELFKTKLMYGFERHEGEGRQEYIDRMVTEIKAYCDSKPDAPIIRIVGWNPAEFQQDPEGEPTCKDLDKICEDRPLTMRSYDHHYLLVNSKVLERAGITKDTEDPSGGMKRDSDGNPTGLFREMQAINIVFDHLELADFSVEEYKEGLLAFQDQHALPNGIMGIFDAYASKNAMAAYQQLAKAGELKIRVRTAWLADPGKDDSQFDRMIAEKGKYDVGDDFKIETIKFFCDDGLFGFYMNEPFEKEILRVHGLQQDYRGSSQWSDERLKAIAIWRKQTKWNLNSRKSPIVF</sequence>
<keyword evidence="3" id="KW-1185">Reference proteome</keyword>
<dbReference type="Gene3D" id="3.10.310.70">
    <property type="match status" value="1"/>
</dbReference>
<feature type="domain" description="Amidohydrolase 3" evidence="1">
    <location>
        <begin position="47"/>
        <end position="340"/>
    </location>
</feature>
<dbReference type="PANTHER" id="PTHR22642">
    <property type="entry name" value="IMIDAZOLONEPROPIONASE"/>
    <property type="match status" value="1"/>
</dbReference>
<comment type="caution">
    <text evidence="2">The sequence shown here is derived from an EMBL/GenBank/DDBJ whole genome shotgun (WGS) entry which is preliminary data.</text>
</comment>
<dbReference type="InterPro" id="IPR013108">
    <property type="entry name" value="Amidohydro_3"/>
</dbReference>
<evidence type="ECO:0000259" key="1">
    <source>
        <dbReference type="Pfam" id="PF07969"/>
    </source>
</evidence>
<protein>
    <submittedName>
        <fullName evidence="2">Amidohydrolase family protein</fullName>
    </submittedName>
</protein>
<evidence type="ECO:0000313" key="3">
    <source>
        <dbReference type="Proteomes" id="UP001065549"/>
    </source>
</evidence>
<dbReference type="PANTHER" id="PTHR22642:SF20">
    <property type="entry name" value="AMIDOHYDROLASE 3 DOMAIN-CONTAINING PROTEIN"/>
    <property type="match status" value="1"/>
</dbReference>
<dbReference type="EMBL" id="JAOSHN010000005">
    <property type="protein sequence ID" value="MCU7379282.1"/>
    <property type="molecule type" value="Genomic_DNA"/>
</dbReference>
<dbReference type="Pfam" id="PF07969">
    <property type="entry name" value="Amidohydro_3"/>
    <property type="match status" value="1"/>
</dbReference>
<dbReference type="Gene3D" id="3.20.20.140">
    <property type="entry name" value="Metal-dependent hydrolases"/>
    <property type="match status" value="1"/>
</dbReference>
<dbReference type="GO" id="GO:0016810">
    <property type="term" value="F:hydrolase activity, acting on carbon-nitrogen (but not peptide) bonds"/>
    <property type="evidence" value="ECO:0007669"/>
    <property type="project" value="InterPro"/>
</dbReference>
<evidence type="ECO:0000313" key="2">
    <source>
        <dbReference type="EMBL" id="MCU7379282.1"/>
    </source>
</evidence>
<dbReference type="InterPro" id="IPR011059">
    <property type="entry name" value="Metal-dep_hydrolase_composite"/>
</dbReference>
<gene>
    <name evidence="2" type="ORF">OBO34_13090</name>
</gene>
<name>A0A9J6QST3_9FIRM</name>
<proteinExistence type="predicted"/>
<dbReference type="Proteomes" id="UP001065549">
    <property type="component" value="Unassembled WGS sequence"/>
</dbReference>
<dbReference type="AlphaFoldDB" id="A0A9J6QST3"/>
<reference evidence="2" key="1">
    <citation type="submission" date="2022-09" db="EMBL/GenBank/DDBJ databases">
        <title>Culturomic study of gut microbiota in children with autism spectrum disorder.</title>
        <authorList>
            <person name="Efimov B.A."/>
            <person name="Chaplin A.V."/>
            <person name="Sokolova S.R."/>
            <person name="Pikina A.P."/>
            <person name="Korzhanova M."/>
            <person name="Belova V."/>
            <person name="Korostin D."/>
        </authorList>
    </citation>
    <scope>NUCLEOTIDE SEQUENCE</scope>
    <source>
        <strain evidence="2">ASD5510</strain>
    </source>
</reference>
<dbReference type="RefSeq" id="WP_269478574.1">
    <property type="nucleotide sequence ID" value="NZ_JAOSHN010000005.1"/>
</dbReference>
<organism evidence="2 3">
    <name type="scientific">Hominibacterium faecale</name>
    <dbReference type="NCBI Taxonomy" id="2839743"/>
    <lineage>
        <taxon>Bacteria</taxon>
        <taxon>Bacillati</taxon>
        <taxon>Bacillota</taxon>
        <taxon>Clostridia</taxon>
        <taxon>Peptostreptococcales</taxon>
        <taxon>Anaerovoracaceae</taxon>
        <taxon>Hominibacterium</taxon>
    </lineage>
</organism>
<accession>A0A9J6QST3</accession>
<dbReference type="SUPFAM" id="SSF51338">
    <property type="entry name" value="Composite domain of metallo-dependent hydrolases"/>
    <property type="match status" value="1"/>
</dbReference>
<dbReference type="Gene3D" id="2.30.40.10">
    <property type="entry name" value="Urease, subunit C, domain 1"/>
    <property type="match status" value="1"/>
</dbReference>